<dbReference type="KEGG" id="peh:Spb1_06410"/>
<gene>
    <name evidence="1" type="ORF">Spb1_06410</name>
</gene>
<dbReference type="InterPro" id="IPR017850">
    <property type="entry name" value="Alkaline_phosphatase_core_sf"/>
</dbReference>
<dbReference type="PANTHER" id="PTHR43737">
    <property type="entry name" value="BLL7424 PROTEIN"/>
    <property type="match status" value="1"/>
</dbReference>
<proteinExistence type="predicted"/>
<dbReference type="Proteomes" id="UP000315349">
    <property type="component" value="Chromosome"/>
</dbReference>
<dbReference type="AlphaFoldDB" id="A0A518GJK4"/>
<dbReference type="RefSeq" id="WP_145295643.1">
    <property type="nucleotide sequence ID" value="NZ_CP036299.1"/>
</dbReference>
<dbReference type="InterPro" id="IPR010869">
    <property type="entry name" value="DUF1501"/>
</dbReference>
<accession>A0A518GJK4</accession>
<protein>
    <recommendedName>
        <fullName evidence="3">DUF1501 domain-containing protein</fullName>
    </recommendedName>
</protein>
<evidence type="ECO:0000313" key="2">
    <source>
        <dbReference type="Proteomes" id="UP000315349"/>
    </source>
</evidence>
<name>A0A518GJK4_9PLAN</name>
<keyword evidence="2" id="KW-1185">Reference proteome</keyword>
<evidence type="ECO:0008006" key="3">
    <source>
        <dbReference type="Google" id="ProtNLM"/>
    </source>
</evidence>
<reference evidence="1 2" key="1">
    <citation type="submission" date="2019-02" db="EMBL/GenBank/DDBJ databases">
        <title>Deep-cultivation of Planctomycetes and their phenomic and genomic characterization uncovers novel biology.</title>
        <authorList>
            <person name="Wiegand S."/>
            <person name="Jogler M."/>
            <person name="Boedeker C."/>
            <person name="Pinto D."/>
            <person name="Vollmers J."/>
            <person name="Rivas-Marin E."/>
            <person name="Kohn T."/>
            <person name="Peeters S.H."/>
            <person name="Heuer A."/>
            <person name="Rast P."/>
            <person name="Oberbeckmann S."/>
            <person name="Bunk B."/>
            <person name="Jeske O."/>
            <person name="Meyerdierks A."/>
            <person name="Storesund J.E."/>
            <person name="Kallscheuer N."/>
            <person name="Luecker S."/>
            <person name="Lage O.M."/>
            <person name="Pohl T."/>
            <person name="Merkel B.J."/>
            <person name="Hornburger P."/>
            <person name="Mueller R.-W."/>
            <person name="Bruemmer F."/>
            <person name="Labrenz M."/>
            <person name="Spormann A.M."/>
            <person name="Op den Camp H."/>
            <person name="Overmann J."/>
            <person name="Amann R."/>
            <person name="Jetten M.S.M."/>
            <person name="Mascher T."/>
            <person name="Medema M.H."/>
            <person name="Devos D.P."/>
            <person name="Kaster A.-K."/>
            <person name="Ovreas L."/>
            <person name="Rohde M."/>
            <person name="Galperin M.Y."/>
            <person name="Jogler C."/>
        </authorList>
    </citation>
    <scope>NUCLEOTIDE SEQUENCE [LARGE SCALE GENOMIC DNA]</scope>
    <source>
        <strain evidence="1 2">Spb1</strain>
    </source>
</reference>
<evidence type="ECO:0000313" key="1">
    <source>
        <dbReference type="EMBL" id="QDV28776.1"/>
    </source>
</evidence>
<organism evidence="1 2">
    <name type="scientific">Planctopirus ephydatiae</name>
    <dbReference type="NCBI Taxonomy" id="2528019"/>
    <lineage>
        <taxon>Bacteria</taxon>
        <taxon>Pseudomonadati</taxon>
        <taxon>Planctomycetota</taxon>
        <taxon>Planctomycetia</taxon>
        <taxon>Planctomycetales</taxon>
        <taxon>Planctomycetaceae</taxon>
        <taxon>Planctopirus</taxon>
    </lineage>
</organism>
<dbReference type="PANTHER" id="PTHR43737:SF1">
    <property type="entry name" value="DUF1501 DOMAIN-CONTAINING PROTEIN"/>
    <property type="match status" value="1"/>
</dbReference>
<dbReference type="OrthoDB" id="127333at2"/>
<dbReference type="EMBL" id="CP036299">
    <property type="protein sequence ID" value="QDV28776.1"/>
    <property type="molecule type" value="Genomic_DNA"/>
</dbReference>
<sequence>MATSYTCDGIQRRDALKAGLLGVGGLSLSNFLKLSHAGEVSSKAKAKAAIYINLGGGPSHMDTFDMKPNAPAEYRGEFNPIKTNVSGIEICEHLPHLAKQADKFALIRGVSHTLAAHELGTQYVNCGNRPIPSLEFPGYGSVVAKELGGPDNLPAYVAIPRTSSKSGYLGVKYAPLATGNTPKAGMPYSVRGVSLQNGLTVQEVDRRKNLLNDLDRTFAGYEKQNQLLEGMDQFAEQAYSMITSPAARKAFDISQESPKFAEPFGETPFGTSCLLATRLIESGVRFVTISYGGWDTHEDNWTRLKEKQLPPFDEGLAALLSGLAQKGLLDSTAVFVTGEFGRTPKINARAGRDHFARNMFMIMAGGGVRAGQVIGASDEKAMAPASQAITPDDVAASFYHNLGIDPKKEYQTNTGRPLMIVRDGNIIPSLFA</sequence>
<dbReference type="Pfam" id="PF07394">
    <property type="entry name" value="DUF1501"/>
    <property type="match status" value="1"/>
</dbReference>
<dbReference type="SUPFAM" id="SSF53649">
    <property type="entry name" value="Alkaline phosphatase-like"/>
    <property type="match status" value="1"/>
</dbReference>